<sequence>MKKLIITTFCTWILSALLYAALTDESFVTLTQSVDVNQNVLERYLTTQVMSPNFGGDVYASYQILGTSTTRQEVYVWELLQEYYPNHQQLERGTGISAPIVLHIDHSSGVSRIVNHTLPRDGSYYPGDLHTLFPLHISIGLMSHPTGLTNRLQRQLESELPLPVSNTY</sequence>
<evidence type="ECO:0000313" key="3">
    <source>
        <dbReference type="Proteomes" id="UP001219957"/>
    </source>
</evidence>
<evidence type="ECO:0000313" key="2">
    <source>
        <dbReference type="EMBL" id="WED55710.1"/>
    </source>
</evidence>
<evidence type="ECO:0008006" key="4">
    <source>
        <dbReference type="Google" id="ProtNLM"/>
    </source>
</evidence>
<feature type="signal peptide" evidence="1">
    <location>
        <begin position="1"/>
        <end position="20"/>
    </location>
</feature>
<dbReference type="EMBL" id="CP109617">
    <property type="protein sequence ID" value="WED55710.1"/>
    <property type="molecule type" value="Genomic_DNA"/>
</dbReference>
<proteinExistence type="predicted"/>
<dbReference type="Proteomes" id="UP001219957">
    <property type="component" value="Chromosome"/>
</dbReference>
<reference evidence="2 3" key="1">
    <citation type="submission" date="2022-10" db="EMBL/GenBank/DDBJ databases">
        <title>Complete genome sequence of Exiguobacterium profundum TSS-3 isolated from an extremely saline-alkaline spring located in Ixtapa, Chiapas-Mexico.</title>
        <authorList>
            <person name="Rincon-Rosales R."/>
            <person name="Rogel M.A."/>
            <person name="Rincon-Molina C.I."/>
            <person name="Guerrero G."/>
            <person name="Manzano-Gomez L.A."/>
            <person name="Lopez-Lopez A."/>
            <person name="Rincon Molina F.A."/>
            <person name="Martinez-Romero E."/>
        </authorList>
    </citation>
    <scope>NUCLEOTIDE SEQUENCE [LARGE SCALE GENOMIC DNA]</scope>
    <source>
        <strain evidence="2 3">TSS-3</strain>
    </source>
</reference>
<dbReference type="RefSeq" id="WP_275060276.1">
    <property type="nucleotide sequence ID" value="NZ_CP109617.1"/>
</dbReference>
<keyword evidence="1" id="KW-0732">Signal</keyword>
<evidence type="ECO:0000256" key="1">
    <source>
        <dbReference type="SAM" id="SignalP"/>
    </source>
</evidence>
<protein>
    <recommendedName>
        <fullName evidence="4">DUF4359 domain-containing protein</fullName>
    </recommendedName>
</protein>
<organism evidence="2 3">
    <name type="scientific">Exiguobacterium profundum</name>
    <dbReference type="NCBI Taxonomy" id="307643"/>
    <lineage>
        <taxon>Bacteria</taxon>
        <taxon>Bacillati</taxon>
        <taxon>Bacillota</taxon>
        <taxon>Bacilli</taxon>
        <taxon>Bacillales</taxon>
        <taxon>Bacillales Family XII. Incertae Sedis</taxon>
        <taxon>Exiguobacterium</taxon>
    </lineage>
</organism>
<accession>A0ABY8B0X2</accession>
<keyword evidence="3" id="KW-1185">Reference proteome</keyword>
<feature type="chain" id="PRO_5046330254" description="DUF4359 domain-containing protein" evidence="1">
    <location>
        <begin position="21"/>
        <end position="168"/>
    </location>
</feature>
<name>A0ABY8B0X2_9BACL</name>
<gene>
    <name evidence="2" type="ORF">OE059_02310</name>
</gene>